<comment type="caution">
    <text evidence="1">The sequence shown here is derived from an EMBL/GenBank/DDBJ whole genome shotgun (WGS) entry which is preliminary data.</text>
</comment>
<gene>
    <name evidence="1" type="ORF">LTR16_011343</name>
</gene>
<feature type="non-terminal residue" evidence="1">
    <location>
        <position position="75"/>
    </location>
</feature>
<sequence length="75" mass="8419">MTELTTHPLDPSDIPAVTDIGAAAMHDDELFTFLCPRRDLYPSSFRQHFVMSLKKRYHTPDTHVFVAKMGGTVVG</sequence>
<reference evidence="1 2" key="1">
    <citation type="submission" date="2023-08" db="EMBL/GenBank/DDBJ databases">
        <title>Black Yeasts Isolated from many extreme environments.</title>
        <authorList>
            <person name="Coleine C."/>
            <person name="Stajich J.E."/>
            <person name="Selbmann L."/>
        </authorList>
    </citation>
    <scope>NUCLEOTIDE SEQUENCE [LARGE SCALE GENOMIC DNA]</scope>
    <source>
        <strain evidence="1 2">CCFEE 536</strain>
    </source>
</reference>
<name>A0ABR0M1M6_9PEZI</name>
<protein>
    <recommendedName>
        <fullName evidence="3">N-acetyltransferase domain-containing protein</fullName>
    </recommendedName>
</protein>
<keyword evidence="2" id="KW-1185">Reference proteome</keyword>
<dbReference type="EMBL" id="JAVRRA010003487">
    <property type="protein sequence ID" value="KAK5276361.1"/>
    <property type="molecule type" value="Genomic_DNA"/>
</dbReference>
<proteinExistence type="predicted"/>
<evidence type="ECO:0000313" key="1">
    <source>
        <dbReference type="EMBL" id="KAK5276361.1"/>
    </source>
</evidence>
<dbReference type="InterPro" id="IPR016181">
    <property type="entry name" value="Acyl_CoA_acyltransferase"/>
</dbReference>
<evidence type="ECO:0000313" key="2">
    <source>
        <dbReference type="Proteomes" id="UP001357485"/>
    </source>
</evidence>
<organism evidence="1 2">
    <name type="scientific">Cryomyces antarcticus</name>
    <dbReference type="NCBI Taxonomy" id="329879"/>
    <lineage>
        <taxon>Eukaryota</taxon>
        <taxon>Fungi</taxon>
        <taxon>Dikarya</taxon>
        <taxon>Ascomycota</taxon>
        <taxon>Pezizomycotina</taxon>
        <taxon>Dothideomycetes</taxon>
        <taxon>Dothideomycetes incertae sedis</taxon>
        <taxon>Cryomyces</taxon>
    </lineage>
</organism>
<accession>A0ABR0M1M6</accession>
<dbReference type="Gene3D" id="3.40.630.30">
    <property type="match status" value="1"/>
</dbReference>
<dbReference type="Proteomes" id="UP001357485">
    <property type="component" value="Unassembled WGS sequence"/>
</dbReference>
<evidence type="ECO:0008006" key="3">
    <source>
        <dbReference type="Google" id="ProtNLM"/>
    </source>
</evidence>
<dbReference type="SUPFAM" id="SSF55729">
    <property type="entry name" value="Acyl-CoA N-acyltransferases (Nat)"/>
    <property type="match status" value="1"/>
</dbReference>